<protein>
    <recommendedName>
        <fullName evidence="6">Ammonium transporter AmtB-like domain-containing protein</fullName>
    </recommendedName>
</protein>
<feature type="transmembrane region" description="Helical" evidence="5">
    <location>
        <begin position="120"/>
        <end position="137"/>
    </location>
</feature>
<gene>
    <name evidence="7" type="ORF">Ae201684_005002</name>
</gene>
<evidence type="ECO:0000256" key="4">
    <source>
        <dbReference type="ARBA" id="ARBA00023136"/>
    </source>
</evidence>
<feature type="transmembrane region" description="Helical" evidence="5">
    <location>
        <begin position="34"/>
        <end position="52"/>
    </location>
</feature>
<evidence type="ECO:0000256" key="2">
    <source>
        <dbReference type="ARBA" id="ARBA00022692"/>
    </source>
</evidence>
<dbReference type="PANTHER" id="PTHR11730:SF58">
    <property type="entry name" value="AMMONIUM TRANSPORTER"/>
    <property type="match status" value="1"/>
</dbReference>
<dbReference type="InterPro" id="IPR024041">
    <property type="entry name" value="NH4_transpt_AmtB-like_dom"/>
</dbReference>
<keyword evidence="8" id="KW-1185">Reference proteome</keyword>
<feature type="transmembrane region" description="Helical" evidence="5">
    <location>
        <begin position="339"/>
        <end position="360"/>
    </location>
</feature>
<reference evidence="7 8" key="1">
    <citation type="submission" date="2019-07" db="EMBL/GenBank/DDBJ databases">
        <title>Genomics analysis of Aphanomyces spp. identifies a new class of oomycete effector associated with host adaptation.</title>
        <authorList>
            <person name="Gaulin E."/>
        </authorList>
    </citation>
    <scope>NUCLEOTIDE SEQUENCE [LARGE SCALE GENOMIC DNA]</scope>
    <source>
        <strain evidence="7 8">ATCC 201684</strain>
    </source>
</reference>
<dbReference type="Pfam" id="PF00909">
    <property type="entry name" value="Ammonium_transp"/>
    <property type="match status" value="1"/>
</dbReference>
<feature type="transmembrane region" description="Helical" evidence="5">
    <location>
        <begin position="258"/>
        <end position="277"/>
    </location>
</feature>
<keyword evidence="2 5" id="KW-0812">Transmembrane</keyword>
<feature type="transmembrane region" description="Helical" evidence="5">
    <location>
        <begin position="226"/>
        <end position="246"/>
    </location>
</feature>
<evidence type="ECO:0000256" key="1">
    <source>
        <dbReference type="ARBA" id="ARBA00004141"/>
    </source>
</evidence>
<proteinExistence type="predicted"/>
<feature type="transmembrane region" description="Helical" evidence="5">
    <location>
        <begin position="177"/>
        <end position="206"/>
    </location>
</feature>
<dbReference type="GO" id="GO:0005886">
    <property type="term" value="C:plasma membrane"/>
    <property type="evidence" value="ECO:0007669"/>
    <property type="project" value="TreeGrafter"/>
</dbReference>
<organism evidence="7 8">
    <name type="scientific">Aphanomyces euteiches</name>
    <dbReference type="NCBI Taxonomy" id="100861"/>
    <lineage>
        <taxon>Eukaryota</taxon>
        <taxon>Sar</taxon>
        <taxon>Stramenopiles</taxon>
        <taxon>Oomycota</taxon>
        <taxon>Saprolegniomycetes</taxon>
        <taxon>Saprolegniales</taxon>
        <taxon>Verrucalvaceae</taxon>
        <taxon>Aphanomyces</taxon>
    </lineage>
</organism>
<accession>A0A6G0XGR5</accession>
<dbReference type="AlphaFoldDB" id="A0A6G0XGR5"/>
<feature type="transmembrane region" description="Helical" evidence="5">
    <location>
        <begin position="143"/>
        <end position="165"/>
    </location>
</feature>
<evidence type="ECO:0000313" key="7">
    <source>
        <dbReference type="EMBL" id="KAF0739436.1"/>
    </source>
</evidence>
<evidence type="ECO:0000259" key="6">
    <source>
        <dbReference type="Pfam" id="PF00909"/>
    </source>
</evidence>
<dbReference type="GO" id="GO:0097272">
    <property type="term" value="P:ammonium homeostasis"/>
    <property type="evidence" value="ECO:0007669"/>
    <property type="project" value="TreeGrafter"/>
</dbReference>
<keyword evidence="3 5" id="KW-1133">Transmembrane helix</keyword>
<keyword evidence="4 5" id="KW-0472">Membrane</keyword>
<dbReference type="Gene3D" id="1.10.3430.10">
    <property type="entry name" value="Ammonium transporter AmtB like domains"/>
    <property type="match status" value="1"/>
</dbReference>
<feature type="domain" description="Ammonium transporter AmtB-like" evidence="6">
    <location>
        <begin position="115"/>
        <end position="413"/>
    </location>
</feature>
<comment type="caution">
    <text evidence="7">The sequence shown here is derived from an EMBL/GenBank/DDBJ whole genome shotgun (WGS) entry which is preliminary data.</text>
</comment>
<evidence type="ECO:0000256" key="5">
    <source>
        <dbReference type="SAM" id="Phobius"/>
    </source>
</evidence>
<feature type="transmembrane region" description="Helical" evidence="5">
    <location>
        <begin position="393"/>
        <end position="414"/>
    </location>
</feature>
<dbReference type="VEuPathDB" id="FungiDB:AeMF1_017056"/>
<evidence type="ECO:0000313" key="8">
    <source>
        <dbReference type="Proteomes" id="UP000481153"/>
    </source>
</evidence>
<feature type="transmembrane region" description="Helical" evidence="5">
    <location>
        <begin position="309"/>
        <end position="332"/>
    </location>
</feature>
<evidence type="ECO:0000256" key="3">
    <source>
        <dbReference type="ARBA" id="ARBA00022989"/>
    </source>
</evidence>
<dbReference type="EMBL" id="VJMJ01000064">
    <property type="protein sequence ID" value="KAF0739436.1"/>
    <property type="molecule type" value="Genomic_DNA"/>
</dbReference>
<comment type="subcellular location">
    <subcellularLocation>
        <location evidence="1">Membrane</location>
        <topology evidence="1">Multi-pass membrane protein</topology>
    </subcellularLocation>
</comment>
<dbReference type="PANTHER" id="PTHR11730">
    <property type="entry name" value="AMMONIUM TRANSPORTER"/>
    <property type="match status" value="1"/>
</dbReference>
<dbReference type="Proteomes" id="UP000481153">
    <property type="component" value="Unassembled WGS sequence"/>
</dbReference>
<dbReference type="GO" id="GO:0008519">
    <property type="term" value="F:ammonium channel activity"/>
    <property type="evidence" value="ECO:0007669"/>
    <property type="project" value="InterPro"/>
</dbReference>
<dbReference type="InterPro" id="IPR029020">
    <property type="entry name" value="Ammonium/urea_transptr"/>
</dbReference>
<feature type="transmembrane region" description="Helical" evidence="5">
    <location>
        <begin position="87"/>
        <end position="108"/>
    </location>
</feature>
<dbReference type="SUPFAM" id="SSF111352">
    <property type="entry name" value="Ammonium transporter"/>
    <property type="match status" value="1"/>
</dbReference>
<sequence>MATIVSIDGADVHEVLFQLAEAAYRSQKESMQALAFHWTLCLTFLFHFGALIRRVEPKLQPPRISTTNIGPQLNYCHSNQPKAPPVLLGYLGGSIAFGFVAAVYCAIVQPTKAAQMCLSYWAYSLTVTSILSSAAQGRTFNGIPSWCLVIMVSGITYPVVVWSVWLDGWFNPRSAQAIFGIGATDFGGSGALHVVAGTIVFVAALCGTPTGTNMSSGHATRPSMDAAGTVWLVLGLCGVLLNRVWISVPPTYQFPATINCVVNITLAGAGGSVVGLAQDFFISGVTQDTHNCIVSAVVAVSSVGPLAEPYAACIVGVTAALIYCLTTWSTWIQDVDRPLGYCITVHLIMGAWGVLASGVVGTRQGHWQVYSQADTCGLAYGCSDRGTLFASNLLYLVCLIVWTALITYGAISIIRSLDPTTHYDVLGTIDFAIGDYEASDIRFYSADHSKRESSSEWASMSPLLDELIQYQKSTSPRTSWV</sequence>
<name>A0A6G0XGR5_9STRA</name>